<keyword evidence="5" id="KW-0547">Nucleotide-binding</keyword>
<keyword evidence="7" id="KW-0520">NAD</keyword>
<keyword evidence="4" id="KW-0436">Ligase</keyword>
<evidence type="ECO:0000256" key="1">
    <source>
        <dbReference type="ARBA" id="ARBA00005188"/>
    </source>
</evidence>
<dbReference type="FunFam" id="3.40.50.620:FF:000106">
    <property type="entry name" value="Glutamine-dependent NAD(+) synthetase"/>
    <property type="match status" value="1"/>
</dbReference>
<dbReference type="GO" id="GO:0005524">
    <property type="term" value="F:ATP binding"/>
    <property type="evidence" value="ECO:0007669"/>
    <property type="project" value="UniProtKB-KW"/>
</dbReference>
<dbReference type="GO" id="GO:0003952">
    <property type="term" value="F:NAD+ synthase (glutamine-hydrolyzing) activity"/>
    <property type="evidence" value="ECO:0007669"/>
    <property type="project" value="UniProtKB-EC"/>
</dbReference>
<evidence type="ECO:0000256" key="3">
    <source>
        <dbReference type="ARBA" id="ARBA00012743"/>
    </source>
</evidence>
<gene>
    <name evidence="9" type="ORF">METZ01_LOCUS3832</name>
</gene>
<dbReference type="CDD" id="cd00553">
    <property type="entry name" value="NAD_synthase"/>
    <property type="match status" value="1"/>
</dbReference>
<dbReference type="SUPFAM" id="SSF56317">
    <property type="entry name" value="Carbon-nitrogen hydrolase"/>
    <property type="match status" value="1"/>
</dbReference>
<dbReference type="SUPFAM" id="SSF52402">
    <property type="entry name" value="Adenine nucleotide alpha hydrolases-like"/>
    <property type="match status" value="1"/>
</dbReference>
<dbReference type="PROSITE" id="PS50263">
    <property type="entry name" value="CN_HYDROLASE"/>
    <property type="match status" value="1"/>
</dbReference>
<protein>
    <recommendedName>
        <fullName evidence="3">NAD(+) synthase (glutamine-hydrolyzing)</fullName>
        <ecNumber evidence="3">6.3.5.1</ecNumber>
    </recommendedName>
</protein>
<evidence type="ECO:0000313" key="9">
    <source>
        <dbReference type="EMBL" id="SUZ50978.1"/>
    </source>
</evidence>
<dbReference type="InterPro" id="IPR022310">
    <property type="entry name" value="NAD/GMP_synthase"/>
</dbReference>
<comment type="pathway">
    <text evidence="1">Cofactor biosynthesis; NAD(+) biosynthesis; NAD(+) from deamido-NAD(+) (L-Gln route): step 1/1.</text>
</comment>
<dbReference type="PANTHER" id="PTHR23090:SF9">
    <property type="entry name" value="GLUTAMINE-DEPENDENT NAD(+) SYNTHETASE"/>
    <property type="match status" value="1"/>
</dbReference>
<proteinExistence type="inferred from homology"/>
<dbReference type="InterPro" id="IPR036526">
    <property type="entry name" value="C-N_Hydrolase_sf"/>
</dbReference>
<evidence type="ECO:0000256" key="4">
    <source>
        <dbReference type="ARBA" id="ARBA00022598"/>
    </source>
</evidence>
<dbReference type="InterPro" id="IPR003694">
    <property type="entry name" value="NAD_synthase"/>
</dbReference>
<name>A0A381NB67_9ZZZZ</name>
<evidence type="ECO:0000256" key="6">
    <source>
        <dbReference type="ARBA" id="ARBA00022840"/>
    </source>
</evidence>
<dbReference type="NCBIfam" id="TIGR00552">
    <property type="entry name" value="nadE"/>
    <property type="match status" value="1"/>
</dbReference>
<dbReference type="UniPathway" id="UPA00253">
    <property type="reaction ID" value="UER00334"/>
</dbReference>
<dbReference type="InterPro" id="IPR014445">
    <property type="entry name" value="Gln-dep_NAD_synthase"/>
</dbReference>
<comment type="similarity">
    <text evidence="2">In the C-terminal section; belongs to the NAD synthetase family.</text>
</comment>
<evidence type="ECO:0000256" key="5">
    <source>
        <dbReference type="ARBA" id="ARBA00022741"/>
    </source>
</evidence>
<evidence type="ECO:0000256" key="2">
    <source>
        <dbReference type="ARBA" id="ARBA00007145"/>
    </source>
</evidence>
<accession>A0A381NB67</accession>
<dbReference type="AlphaFoldDB" id="A0A381NB67"/>
<reference evidence="9" key="1">
    <citation type="submission" date="2018-05" db="EMBL/GenBank/DDBJ databases">
        <authorList>
            <person name="Lanie J.A."/>
            <person name="Ng W.-L."/>
            <person name="Kazmierczak K.M."/>
            <person name="Andrzejewski T.M."/>
            <person name="Davidsen T.M."/>
            <person name="Wayne K.J."/>
            <person name="Tettelin H."/>
            <person name="Glass J.I."/>
            <person name="Rusch D."/>
            <person name="Podicherti R."/>
            <person name="Tsui H.-C.T."/>
            <person name="Winkler M.E."/>
        </authorList>
    </citation>
    <scope>NUCLEOTIDE SEQUENCE</scope>
</reference>
<dbReference type="Gene3D" id="3.40.50.620">
    <property type="entry name" value="HUPs"/>
    <property type="match status" value="1"/>
</dbReference>
<dbReference type="PANTHER" id="PTHR23090">
    <property type="entry name" value="NH 3 /GLUTAMINE-DEPENDENT NAD + SYNTHETASE"/>
    <property type="match status" value="1"/>
</dbReference>
<dbReference type="CDD" id="cd07570">
    <property type="entry name" value="GAT_Gln-NAD-synth"/>
    <property type="match status" value="1"/>
</dbReference>
<evidence type="ECO:0000259" key="8">
    <source>
        <dbReference type="PROSITE" id="PS50263"/>
    </source>
</evidence>
<dbReference type="InterPro" id="IPR014729">
    <property type="entry name" value="Rossmann-like_a/b/a_fold"/>
</dbReference>
<dbReference type="Pfam" id="PF00795">
    <property type="entry name" value="CN_hydrolase"/>
    <property type="match status" value="1"/>
</dbReference>
<dbReference type="GO" id="GO:0004359">
    <property type="term" value="F:glutaminase activity"/>
    <property type="evidence" value="ECO:0007669"/>
    <property type="project" value="InterPro"/>
</dbReference>
<dbReference type="InterPro" id="IPR003010">
    <property type="entry name" value="C-N_Hydrolase"/>
</dbReference>
<sequence length="595" mass="64569">MARTFRLALVQINNTVGDITGNTAKILDYLERAREAGADLVAFPELATTGYPPEDLLFKKSFLTDNMAAMEKIAAASHGIAVVVGYVNILSLERQSEDVRPQVTNAAALCYDGKLVDTYHKIFLPNYGVFDEQRYFQKGSECPVYRIGGVAVGVNICEDIWYPVGPTAVQCQSGAELIVNINASPFHAGKRVFREEMIAERASDHGLTVAYVNTVGGQDELVFDGASIIYDANGRLLARGPAFEESLLITDLEFPEEIAEPKPEPVSERAAALNAVGEPKALTVSDATPSNKAQLAAQPLAPAIDGPEEVYNALVMGTGDYLRKSGFTKALIGLSGGVDSALTAVIAVDALGKDNVVGITMPSRYSSEGSISDSKKLAENLGLDLWEVPIEPAHRAFTDMLKERFKGTDANVAEENVQARVRGNVLMTVSNKFGWIVLTTGNKSEMAMGYATLYGDMAGGFAVLKDVPKTTVYQLCRWRNGQGSAFGTANDVIPAAILDKPPSAELRKDQLDADSLPAYEVLDPVVEAYVEDDLSYQEMVAEGFDPHVVRQVIAAVDRNEYKRRQAPPGVKITHRAFGKDRRLPIVNRYRQHDGT</sequence>
<dbReference type="EMBL" id="UINC01000199">
    <property type="protein sequence ID" value="SUZ50978.1"/>
    <property type="molecule type" value="Genomic_DNA"/>
</dbReference>
<dbReference type="HAMAP" id="MF_02090">
    <property type="entry name" value="NadE_glutamine_dep"/>
    <property type="match status" value="1"/>
</dbReference>
<dbReference type="GO" id="GO:0005737">
    <property type="term" value="C:cytoplasm"/>
    <property type="evidence" value="ECO:0007669"/>
    <property type="project" value="InterPro"/>
</dbReference>
<dbReference type="Gene3D" id="3.60.110.10">
    <property type="entry name" value="Carbon-nitrogen hydrolase"/>
    <property type="match status" value="1"/>
</dbReference>
<evidence type="ECO:0000256" key="7">
    <source>
        <dbReference type="ARBA" id="ARBA00023027"/>
    </source>
</evidence>
<feature type="domain" description="CN hydrolase" evidence="8">
    <location>
        <begin position="5"/>
        <end position="254"/>
    </location>
</feature>
<dbReference type="NCBIfam" id="NF010588">
    <property type="entry name" value="PRK13981.1"/>
    <property type="match status" value="1"/>
</dbReference>
<dbReference type="PIRSF" id="PIRSF006630">
    <property type="entry name" value="NADS_GAT"/>
    <property type="match status" value="1"/>
</dbReference>
<dbReference type="EC" id="6.3.5.1" evidence="3"/>
<organism evidence="9">
    <name type="scientific">marine metagenome</name>
    <dbReference type="NCBI Taxonomy" id="408172"/>
    <lineage>
        <taxon>unclassified sequences</taxon>
        <taxon>metagenomes</taxon>
        <taxon>ecological metagenomes</taxon>
    </lineage>
</organism>
<keyword evidence="6" id="KW-0067">ATP-binding</keyword>
<dbReference type="Pfam" id="PF02540">
    <property type="entry name" value="NAD_synthase"/>
    <property type="match status" value="1"/>
</dbReference>
<dbReference type="GO" id="GO:0009435">
    <property type="term" value="P:NAD+ biosynthetic process"/>
    <property type="evidence" value="ECO:0007669"/>
    <property type="project" value="UniProtKB-UniPathway"/>
</dbReference>